<keyword evidence="2" id="KW-1185">Reference proteome</keyword>
<proteinExistence type="predicted"/>
<dbReference type="InterPro" id="IPR036514">
    <property type="entry name" value="SGNH_hydro_sf"/>
</dbReference>
<dbReference type="SUPFAM" id="SSF52266">
    <property type="entry name" value="SGNH hydrolase"/>
    <property type="match status" value="1"/>
</dbReference>
<dbReference type="RefSeq" id="WP_089333262.1">
    <property type="nucleotide sequence ID" value="NZ_FZNS01000006.1"/>
</dbReference>
<sequence>MYTFFKRTAPALALLGLGLAGCQPELDAPKADRGSADFSRYIAVGNSLTAGVSDGGLYLEGQLNSYPNLLAQQFKAVGGGDFAQPLFQSGQENGSGYIRLAGFTSTGAPITASVTTNLAVRGRVETRTNPASNPQLIYTKYTEPINNLGVPGIRMSDIETRGFGNVASTGGTLLAPTPIFNSYFERITPAGSDQTYLERVAASNPTFFTSWLGNNDVLGFATAGAAASFLTPVADFTDKNNKLINALTANGAKGLVATIPDVTSIPFFTTVGPTFKATLLAANVPGIVVTTGAFSSTPGTPATRKSIATADIKGADGNGRQLFTLTSSPYVALFGRPNNGKAWRDVYNQARASLPPVVSLGVFLAIQGVDTTKAFGASVENPFPSTLVLDDVEQVAVRTATTAFNNALTAKANEKGLAIFDANASLSRIVTTGIVSDAVNNTAAFISGNLFSLDGVHFTPRGYAIIANEMINAINTKYGASLQTVNPNNYRGVRFP</sequence>
<dbReference type="PROSITE" id="PS51257">
    <property type="entry name" value="PROKAR_LIPOPROTEIN"/>
    <property type="match status" value="1"/>
</dbReference>
<evidence type="ECO:0000313" key="1">
    <source>
        <dbReference type="EMBL" id="SNR75755.1"/>
    </source>
</evidence>
<dbReference type="Proteomes" id="UP000198310">
    <property type="component" value="Unassembled WGS sequence"/>
</dbReference>
<gene>
    <name evidence="1" type="ORF">SAMN06269173_106167</name>
</gene>
<protein>
    <recommendedName>
        <fullName evidence="3">GDSL-like Lipase/Acylhydrolase</fullName>
    </recommendedName>
</protein>
<evidence type="ECO:0008006" key="3">
    <source>
        <dbReference type="Google" id="ProtNLM"/>
    </source>
</evidence>
<organism evidence="1 2">
    <name type="scientific">Hymenobacter mucosus</name>
    <dbReference type="NCBI Taxonomy" id="1411120"/>
    <lineage>
        <taxon>Bacteria</taxon>
        <taxon>Pseudomonadati</taxon>
        <taxon>Bacteroidota</taxon>
        <taxon>Cytophagia</taxon>
        <taxon>Cytophagales</taxon>
        <taxon>Hymenobacteraceae</taxon>
        <taxon>Hymenobacter</taxon>
    </lineage>
</organism>
<dbReference type="GO" id="GO:0016788">
    <property type="term" value="F:hydrolase activity, acting on ester bonds"/>
    <property type="evidence" value="ECO:0007669"/>
    <property type="project" value="UniProtKB-ARBA"/>
</dbReference>
<name>A0A238YXC9_9BACT</name>
<dbReference type="EMBL" id="FZNS01000006">
    <property type="protein sequence ID" value="SNR75755.1"/>
    <property type="molecule type" value="Genomic_DNA"/>
</dbReference>
<evidence type="ECO:0000313" key="2">
    <source>
        <dbReference type="Proteomes" id="UP000198310"/>
    </source>
</evidence>
<accession>A0A238YXC9</accession>
<reference evidence="2" key="1">
    <citation type="submission" date="2017-06" db="EMBL/GenBank/DDBJ databases">
        <authorList>
            <person name="Varghese N."/>
            <person name="Submissions S."/>
        </authorList>
    </citation>
    <scope>NUCLEOTIDE SEQUENCE [LARGE SCALE GENOMIC DNA]</scope>
    <source>
        <strain evidence="2">DSM 28041</strain>
    </source>
</reference>
<dbReference type="AlphaFoldDB" id="A0A238YXC9"/>
<dbReference type="Gene3D" id="3.40.50.1110">
    <property type="entry name" value="SGNH hydrolase"/>
    <property type="match status" value="1"/>
</dbReference>